<comment type="caution">
    <text evidence="2">The sequence shown here is derived from an EMBL/GenBank/DDBJ whole genome shotgun (WGS) entry which is preliminary data.</text>
</comment>
<evidence type="ECO:0000256" key="1">
    <source>
        <dbReference type="SAM" id="Phobius"/>
    </source>
</evidence>
<keyword evidence="3" id="KW-1185">Reference proteome</keyword>
<sequence>MKEKRIQNIINYVFHPIYFIALFLFLYSNKNGLDLFYNVSYILYIIAFSSILYCLNLYFYSANNNNRLKIKLLIYFIISILPVVVISFYN</sequence>
<feature type="transmembrane region" description="Helical" evidence="1">
    <location>
        <begin position="41"/>
        <end position="60"/>
    </location>
</feature>
<dbReference type="Proteomes" id="UP000633278">
    <property type="component" value="Unassembled WGS sequence"/>
</dbReference>
<feature type="transmembrane region" description="Helical" evidence="1">
    <location>
        <begin position="12"/>
        <end position="29"/>
    </location>
</feature>
<proteinExistence type="predicted"/>
<accession>A0A917HVN1</accession>
<feature type="transmembrane region" description="Helical" evidence="1">
    <location>
        <begin position="72"/>
        <end position="89"/>
    </location>
</feature>
<gene>
    <name evidence="2" type="ORF">GCM10011416_04200</name>
</gene>
<keyword evidence="1" id="KW-0812">Transmembrane</keyword>
<protein>
    <submittedName>
        <fullName evidence="2">Uncharacterized protein</fullName>
    </submittedName>
</protein>
<dbReference type="EMBL" id="BMJW01000001">
    <property type="protein sequence ID" value="GGG90854.1"/>
    <property type="molecule type" value="Genomic_DNA"/>
</dbReference>
<organism evidence="2 3">
    <name type="scientific">Polaribacter pacificus</name>
    <dbReference type="NCBI Taxonomy" id="1775173"/>
    <lineage>
        <taxon>Bacteria</taxon>
        <taxon>Pseudomonadati</taxon>
        <taxon>Bacteroidota</taxon>
        <taxon>Flavobacteriia</taxon>
        <taxon>Flavobacteriales</taxon>
        <taxon>Flavobacteriaceae</taxon>
    </lineage>
</organism>
<dbReference type="AlphaFoldDB" id="A0A917HVN1"/>
<evidence type="ECO:0000313" key="2">
    <source>
        <dbReference type="EMBL" id="GGG90854.1"/>
    </source>
</evidence>
<name>A0A917HVN1_9FLAO</name>
<keyword evidence="1" id="KW-1133">Transmembrane helix</keyword>
<keyword evidence="1" id="KW-0472">Membrane</keyword>
<evidence type="ECO:0000313" key="3">
    <source>
        <dbReference type="Proteomes" id="UP000633278"/>
    </source>
</evidence>
<reference evidence="2" key="2">
    <citation type="submission" date="2020-09" db="EMBL/GenBank/DDBJ databases">
        <authorList>
            <person name="Sun Q."/>
            <person name="Zhou Y."/>
        </authorList>
    </citation>
    <scope>NUCLEOTIDE SEQUENCE</scope>
    <source>
        <strain evidence="2">CGMCC 1.15763</strain>
    </source>
</reference>
<reference evidence="2" key="1">
    <citation type="journal article" date="2014" name="Int. J. Syst. Evol. Microbiol.">
        <title>Complete genome sequence of Corynebacterium casei LMG S-19264T (=DSM 44701T), isolated from a smear-ripened cheese.</title>
        <authorList>
            <consortium name="US DOE Joint Genome Institute (JGI-PGF)"/>
            <person name="Walter F."/>
            <person name="Albersmeier A."/>
            <person name="Kalinowski J."/>
            <person name="Ruckert C."/>
        </authorList>
    </citation>
    <scope>NUCLEOTIDE SEQUENCE</scope>
    <source>
        <strain evidence="2">CGMCC 1.15763</strain>
    </source>
</reference>